<accession>A0A4Y2MYE6</accession>
<dbReference type="Proteomes" id="UP000499080">
    <property type="component" value="Unassembled WGS sequence"/>
</dbReference>
<evidence type="ECO:0000313" key="2">
    <source>
        <dbReference type="EMBL" id="GBN31743.1"/>
    </source>
</evidence>
<proteinExistence type="predicted"/>
<comment type="caution">
    <text evidence="2">The sequence shown here is derived from an EMBL/GenBank/DDBJ whole genome shotgun (WGS) entry which is preliminary data.</text>
</comment>
<evidence type="ECO:0000256" key="1">
    <source>
        <dbReference type="SAM" id="MobiDB-lite"/>
    </source>
</evidence>
<gene>
    <name evidence="2" type="ORF">AVEN_232020_1</name>
</gene>
<organism evidence="2 3">
    <name type="scientific">Araneus ventricosus</name>
    <name type="common">Orbweaver spider</name>
    <name type="synonym">Epeira ventricosa</name>
    <dbReference type="NCBI Taxonomy" id="182803"/>
    <lineage>
        <taxon>Eukaryota</taxon>
        <taxon>Metazoa</taxon>
        <taxon>Ecdysozoa</taxon>
        <taxon>Arthropoda</taxon>
        <taxon>Chelicerata</taxon>
        <taxon>Arachnida</taxon>
        <taxon>Araneae</taxon>
        <taxon>Araneomorphae</taxon>
        <taxon>Entelegynae</taxon>
        <taxon>Araneoidea</taxon>
        <taxon>Araneidae</taxon>
        <taxon>Araneus</taxon>
    </lineage>
</organism>
<sequence length="87" mass="9542">MKILSPGKKEGPHWPGVKPRSPDPGVLNPKPNSTKDQPLRWARTPNLTPKAKSSLAGVVEKPGEELQFFFLPFLLEIVKPGVSESLC</sequence>
<evidence type="ECO:0000313" key="3">
    <source>
        <dbReference type="Proteomes" id="UP000499080"/>
    </source>
</evidence>
<dbReference type="AlphaFoldDB" id="A0A4Y2MYE6"/>
<name>A0A4Y2MYE6_ARAVE</name>
<reference evidence="2 3" key="1">
    <citation type="journal article" date="2019" name="Sci. Rep.">
        <title>Orb-weaving spider Araneus ventricosus genome elucidates the spidroin gene catalogue.</title>
        <authorList>
            <person name="Kono N."/>
            <person name="Nakamura H."/>
            <person name="Ohtoshi R."/>
            <person name="Moran D.A.P."/>
            <person name="Shinohara A."/>
            <person name="Yoshida Y."/>
            <person name="Fujiwara M."/>
            <person name="Mori M."/>
            <person name="Tomita M."/>
            <person name="Arakawa K."/>
        </authorList>
    </citation>
    <scope>NUCLEOTIDE SEQUENCE [LARGE SCALE GENOMIC DNA]</scope>
</reference>
<protein>
    <submittedName>
        <fullName evidence="2">Uncharacterized protein</fullName>
    </submittedName>
</protein>
<feature type="region of interest" description="Disordered" evidence="1">
    <location>
        <begin position="1"/>
        <end position="51"/>
    </location>
</feature>
<dbReference type="EMBL" id="BGPR01008128">
    <property type="protein sequence ID" value="GBN31743.1"/>
    <property type="molecule type" value="Genomic_DNA"/>
</dbReference>
<keyword evidence="3" id="KW-1185">Reference proteome</keyword>